<keyword evidence="2" id="KW-0479">Metal-binding</keyword>
<name>A0AAN9GHL7_9CAEN</name>
<keyword evidence="3 5" id="KW-0863">Zinc-finger</keyword>
<protein>
    <recommendedName>
        <fullName evidence="7">RING-type domain-containing protein</fullName>
    </recommendedName>
</protein>
<feature type="region of interest" description="Disordered" evidence="6">
    <location>
        <begin position="356"/>
        <end position="417"/>
    </location>
</feature>
<comment type="similarity">
    <text evidence="1">Belongs to the IAP family.</text>
</comment>
<dbReference type="PROSITE" id="PS00518">
    <property type="entry name" value="ZF_RING_1"/>
    <property type="match status" value="1"/>
</dbReference>
<feature type="domain" description="RING-type" evidence="7">
    <location>
        <begin position="448"/>
        <end position="484"/>
    </location>
</feature>
<feature type="compositionally biased region" description="Polar residues" evidence="6">
    <location>
        <begin position="364"/>
        <end position="383"/>
    </location>
</feature>
<keyword evidence="4" id="KW-0862">Zinc</keyword>
<feature type="compositionally biased region" description="Low complexity" evidence="6">
    <location>
        <begin position="216"/>
        <end position="227"/>
    </location>
</feature>
<dbReference type="InterPro" id="IPR013083">
    <property type="entry name" value="Znf_RING/FYVE/PHD"/>
</dbReference>
<dbReference type="Gene3D" id="1.10.1170.10">
    <property type="entry name" value="Inhibitor Of Apoptosis Protein (2mihbC-IAP-1), Chain A"/>
    <property type="match status" value="2"/>
</dbReference>
<evidence type="ECO:0000259" key="7">
    <source>
        <dbReference type="PROSITE" id="PS50089"/>
    </source>
</evidence>
<evidence type="ECO:0000256" key="3">
    <source>
        <dbReference type="ARBA" id="ARBA00022771"/>
    </source>
</evidence>
<reference evidence="8 9" key="1">
    <citation type="submission" date="2024-02" db="EMBL/GenBank/DDBJ databases">
        <title>Chromosome-scale genome assembly of the rough periwinkle Littorina saxatilis.</title>
        <authorList>
            <person name="De Jode A."/>
            <person name="Faria R."/>
            <person name="Formenti G."/>
            <person name="Sims Y."/>
            <person name="Smith T.P."/>
            <person name="Tracey A."/>
            <person name="Wood J.M.D."/>
            <person name="Zagrodzka Z.B."/>
            <person name="Johannesson K."/>
            <person name="Butlin R.K."/>
            <person name="Leder E.H."/>
        </authorList>
    </citation>
    <scope>NUCLEOTIDE SEQUENCE [LARGE SCALE GENOMIC DNA]</scope>
    <source>
        <strain evidence="8">Snail1</strain>
        <tissue evidence="8">Muscle</tissue>
    </source>
</reference>
<evidence type="ECO:0000256" key="6">
    <source>
        <dbReference type="SAM" id="MobiDB-lite"/>
    </source>
</evidence>
<dbReference type="EMBL" id="JBAMIC010000004">
    <property type="protein sequence ID" value="KAK7107075.1"/>
    <property type="molecule type" value="Genomic_DNA"/>
</dbReference>
<sequence>MASFRFISYIRFPTNRHIFATTLANDGFRYDSVFDHVRCDFCKVIFRDWTKGHKGAHDAHSSRCVRKSNHPSVGTCSTPAAIPFEKIQSVRFPVLHSIEPEDAVIGGKLQQLLFPYLNENLGISTETDGQDLKRKEASLQDVQEKTNTKTQLFRDDDDNRTHFQISGGKRRVLPAWLFQLGAQNLPPVHVYTLGAAPEVEEEEQLGQGQGQDREQGQGQQPGPGSDQGDQEQGQDQEQEQGQEQGQETEGQQQQPEDGTDITTANEPLSMRSERLRYASFHGVPQGRIQDWPRRLSAKGYVYDVEHDSITCFYCHCGPGGHHGHCEWERCNIPFESTSFPPAEPRDALISMGATLRQRRGTARSFDTTETEQMTPLDGQSATSDFAEETGDASATTGFYPVGSTLERRPPTRASTGTRQLHLSVLQKQTDPSQHSYSPPGSLTTGFKCANCKENPATLQVPSCGHVVCPSCLDPGQRVICPLCRADTRHT</sequence>
<feature type="compositionally biased region" description="Low complexity" evidence="6">
    <location>
        <begin position="241"/>
        <end position="256"/>
    </location>
</feature>
<evidence type="ECO:0000256" key="2">
    <source>
        <dbReference type="ARBA" id="ARBA00022723"/>
    </source>
</evidence>
<proteinExistence type="inferred from homology"/>
<evidence type="ECO:0000313" key="8">
    <source>
        <dbReference type="EMBL" id="KAK7107075.1"/>
    </source>
</evidence>
<comment type="caution">
    <text evidence="8">The sequence shown here is derived from an EMBL/GenBank/DDBJ whole genome shotgun (WGS) entry which is preliminary data.</text>
</comment>
<dbReference type="SUPFAM" id="SSF57924">
    <property type="entry name" value="Inhibitor of apoptosis (IAP) repeat"/>
    <property type="match status" value="2"/>
</dbReference>
<dbReference type="AlphaFoldDB" id="A0AAN9GHL7"/>
<feature type="compositionally biased region" description="Acidic residues" evidence="6">
    <location>
        <begin position="228"/>
        <end position="240"/>
    </location>
</feature>
<dbReference type="Proteomes" id="UP001374579">
    <property type="component" value="Unassembled WGS sequence"/>
</dbReference>
<evidence type="ECO:0000313" key="9">
    <source>
        <dbReference type="Proteomes" id="UP001374579"/>
    </source>
</evidence>
<dbReference type="SMART" id="SM00238">
    <property type="entry name" value="BIR"/>
    <property type="match status" value="1"/>
</dbReference>
<dbReference type="SUPFAM" id="SSF57850">
    <property type="entry name" value="RING/U-box"/>
    <property type="match status" value="1"/>
</dbReference>
<dbReference type="InterPro" id="IPR001841">
    <property type="entry name" value="Znf_RING"/>
</dbReference>
<dbReference type="PROSITE" id="PS50089">
    <property type="entry name" value="ZF_RING_2"/>
    <property type="match status" value="1"/>
</dbReference>
<gene>
    <name evidence="8" type="ORF">V1264_015054</name>
</gene>
<dbReference type="GO" id="GO:0008270">
    <property type="term" value="F:zinc ion binding"/>
    <property type="evidence" value="ECO:0007669"/>
    <property type="project" value="UniProtKB-KW"/>
</dbReference>
<evidence type="ECO:0000256" key="1">
    <source>
        <dbReference type="ARBA" id="ARBA00006672"/>
    </source>
</evidence>
<accession>A0AAN9GHL7</accession>
<dbReference type="PROSITE" id="PS50143">
    <property type="entry name" value="BIR_REPEAT_2"/>
    <property type="match status" value="2"/>
</dbReference>
<dbReference type="InterPro" id="IPR017907">
    <property type="entry name" value="Znf_RING_CS"/>
</dbReference>
<evidence type="ECO:0000256" key="5">
    <source>
        <dbReference type="PROSITE-ProRule" id="PRU00175"/>
    </source>
</evidence>
<feature type="region of interest" description="Disordered" evidence="6">
    <location>
        <begin position="199"/>
        <end position="264"/>
    </location>
</feature>
<dbReference type="InterPro" id="IPR001370">
    <property type="entry name" value="BIR_rpt"/>
</dbReference>
<dbReference type="Pfam" id="PF00653">
    <property type="entry name" value="BIR"/>
    <property type="match status" value="1"/>
</dbReference>
<keyword evidence="9" id="KW-1185">Reference proteome</keyword>
<dbReference type="Gene3D" id="3.30.40.10">
    <property type="entry name" value="Zinc/RING finger domain, C3HC4 (zinc finger)"/>
    <property type="match status" value="1"/>
</dbReference>
<organism evidence="8 9">
    <name type="scientific">Littorina saxatilis</name>
    <dbReference type="NCBI Taxonomy" id="31220"/>
    <lineage>
        <taxon>Eukaryota</taxon>
        <taxon>Metazoa</taxon>
        <taxon>Spiralia</taxon>
        <taxon>Lophotrochozoa</taxon>
        <taxon>Mollusca</taxon>
        <taxon>Gastropoda</taxon>
        <taxon>Caenogastropoda</taxon>
        <taxon>Littorinimorpha</taxon>
        <taxon>Littorinoidea</taxon>
        <taxon>Littorinidae</taxon>
        <taxon>Littorina</taxon>
    </lineage>
</organism>
<evidence type="ECO:0000256" key="4">
    <source>
        <dbReference type="ARBA" id="ARBA00022833"/>
    </source>
</evidence>